<accession>A0A4R2BAZ5</accession>
<proteinExistence type="predicted"/>
<reference evidence="1 2" key="1">
    <citation type="journal article" date="2015" name="Stand. Genomic Sci.">
        <title>Genomic Encyclopedia of Bacterial and Archaeal Type Strains, Phase III: the genomes of soil and plant-associated and newly described type strains.</title>
        <authorList>
            <person name="Whitman W.B."/>
            <person name="Woyke T."/>
            <person name="Klenk H.P."/>
            <person name="Zhou Y."/>
            <person name="Lilburn T.G."/>
            <person name="Beck B.J."/>
            <person name="De Vos P."/>
            <person name="Vandamme P."/>
            <person name="Eisen J.A."/>
            <person name="Garrity G."/>
            <person name="Hugenholtz P."/>
            <person name="Kyrpides N.C."/>
        </authorList>
    </citation>
    <scope>NUCLEOTIDE SEQUENCE [LARGE SCALE GENOMIC DNA]</scope>
    <source>
        <strain evidence="1 2">CV53</strain>
    </source>
</reference>
<gene>
    <name evidence="1" type="ORF">EV146_108208</name>
</gene>
<dbReference type="Proteomes" id="UP000295689">
    <property type="component" value="Unassembled WGS sequence"/>
</dbReference>
<sequence>MEKDQTLLPIGTVVSLNNLNQPMMIYGRMQTQNGAESIWDYVGCPYPLGFISKEYNVFFDHKQIEAVLFKGYESPQEQELSEALSSELARFRNKDV</sequence>
<organism evidence="1 2">
    <name type="scientific">Mesobacillus foraminis</name>
    <dbReference type="NCBI Taxonomy" id="279826"/>
    <lineage>
        <taxon>Bacteria</taxon>
        <taxon>Bacillati</taxon>
        <taxon>Bacillota</taxon>
        <taxon>Bacilli</taxon>
        <taxon>Bacillales</taxon>
        <taxon>Bacillaceae</taxon>
        <taxon>Mesobacillus</taxon>
    </lineage>
</organism>
<comment type="caution">
    <text evidence="1">The sequence shown here is derived from an EMBL/GenBank/DDBJ whole genome shotgun (WGS) entry which is preliminary data.</text>
</comment>
<dbReference type="EMBL" id="SLVV01000008">
    <property type="protein sequence ID" value="TCN24098.1"/>
    <property type="molecule type" value="Genomic_DNA"/>
</dbReference>
<dbReference type="RefSeq" id="WP_132008151.1">
    <property type="nucleotide sequence ID" value="NZ_JABUHM010000007.1"/>
</dbReference>
<keyword evidence="2" id="KW-1185">Reference proteome</keyword>
<evidence type="ECO:0008006" key="3">
    <source>
        <dbReference type="Google" id="ProtNLM"/>
    </source>
</evidence>
<evidence type="ECO:0000313" key="1">
    <source>
        <dbReference type="EMBL" id="TCN24098.1"/>
    </source>
</evidence>
<evidence type="ECO:0000313" key="2">
    <source>
        <dbReference type="Proteomes" id="UP000295689"/>
    </source>
</evidence>
<name>A0A4R2BAZ5_9BACI</name>
<dbReference type="Pfam" id="PF13780">
    <property type="entry name" value="DUF4176"/>
    <property type="match status" value="1"/>
</dbReference>
<protein>
    <recommendedName>
        <fullName evidence="3">DUF4176 domain-containing protein</fullName>
    </recommendedName>
</protein>
<dbReference type="InterPro" id="IPR025233">
    <property type="entry name" value="DUF4176"/>
</dbReference>
<dbReference type="AlphaFoldDB" id="A0A4R2BAZ5"/>